<protein>
    <submittedName>
        <fullName evidence="1">Uncharacterized protein</fullName>
    </submittedName>
</protein>
<accession>A0ABQ9J5S1</accession>
<name>A0ABQ9J5S1_9CUCU</name>
<sequence>MQMPSHDHLAQKTASIVTKWRRKKRQFAEQLCWTTTGKSRRLKLIRKTTPNWKHIMTWKRRDGTDMGRNCTIFPGIKIVLGPVELPRPE</sequence>
<evidence type="ECO:0000313" key="1">
    <source>
        <dbReference type="EMBL" id="KAJ8973413.1"/>
    </source>
</evidence>
<proteinExistence type="predicted"/>
<organism evidence="1 2">
    <name type="scientific">Molorchus minor</name>
    <dbReference type="NCBI Taxonomy" id="1323400"/>
    <lineage>
        <taxon>Eukaryota</taxon>
        <taxon>Metazoa</taxon>
        <taxon>Ecdysozoa</taxon>
        <taxon>Arthropoda</taxon>
        <taxon>Hexapoda</taxon>
        <taxon>Insecta</taxon>
        <taxon>Pterygota</taxon>
        <taxon>Neoptera</taxon>
        <taxon>Endopterygota</taxon>
        <taxon>Coleoptera</taxon>
        <taxon>Polyphaga</taxon>
        <taxon>Cucujiformia</taxon>
        <taxon>Chrysomeloidea</taxon>
        <taxon>Cerambycidae</taxon>
        <taxon>Lamiinae</taxon>
        <taxon>Monochamini</taxon>
        <taxon>Molorchus</taxon>
    </lineage>
</organism>
<keyword evidence="2" id="KW-1185">Reference proteome</keyword>
<comment type="caution">
    <text evidence="1">The sequence shown here is derived from an EMBL/GenBank/DDBJ whole genome shotgun (WGS) entry which is preliminary data.</text>
</comment>
<dbReference type="Proteomes" id="UP001162164">
    <property type="component" value="Unassembled WGS sequence"/>
</dbReference>
<evidence type="ECO:0000313" key="2">
    <source>
        <dbReference type="Proteomes" id="UP001162164"/>
    </source>
</evidence>
<reference evidence="1" key="1">
    <citation type="journal article" date="2023" name="Insect Mol. Biol.">
        <title>Genome sequencing provides insights into the evolution of gene families encoding plant cell wall-degrading enzymes in longhorned beetles.</title>
        <authorList>
            <person name="Shin N.R."/>
            <person name="Okamura Y."/>
            <person name="Kirsch R."/>
            <person name="Pauchet Y."/>
        </authorList>
    </citation>
    <scope>NUCLEOTIDE SEQUENCE</scope>
    <source>
        <strain evidence="1">MMC_N1</strain>
    </source>
</reference>
<gene>
    <name evidence="1" type="ORF">NQ317_017637</name>
</gene>
<dbReference type="EMBL" id="JAPWTJ010001180">
    <property type="protein sequence ID" value="KAJ8973413.1"/>
    <property type="molecule type" value="Genomic_DNA"/>
</dbReference>